<evidence type="ECO:0000313" key="1">
    <source>
        <dbReference type="EMBL" id="AZV42261.1"/>
    </source>
</evidence>
<protein>
    <submittedName>
        <fullName evidence="1">Uncharacterized protein</fullName>
    </submittedName>
</protein>
<reference evidence="1 2" key="1">
    <citation type="submission" date="2018-01" db="EMBL/GenBank/DDBJ databases">
        <title>Bacillus asahii Genome sequencing and assembly.</title>
        <authorList>
            <person name="Jiang H."/>
            <person name="Feng Y."/>
            <person name="Zhao F."/>
            <person name="Lin X."/>
        </authorList>
    </citation>
    <scope>NUCLEOTIDE SEQUENCE [LARGE SCALE GENOMIC DNA]</scope>
    <source>
        <strain evidence="1 2">OM18</strain>
    </source>
</reference>
<dbReference type="KEGG" id="pasa:BAOM_1651"/>
<dbReference type="AlphaFoldDB" id="A0A3T0KPU0"/>
<proteinExistence type="predicted"/>
<sequence>MHELVISYDFWFKGIKNQQGYVTEHCWRKYGDRSKNFFI</sequence>
<name>A0A3T0KPU0_9BACI</name>
<dbReference type="EMBL" id="CP026095">
    <property type="protein sequence ID" value="AZV42261.1"/>
    <property type="molecule type" value="Genomic_DNA"/>
</dbReference>
<dbReference type="Proteomes" id="UP000283095">
    <property type="component" value="Chromosome"/>
</dbReference>
<evidence type="ECO:0000313" key="2">
    <source>
        <dbReference type="Proteomes" id="UP000283095"/>
    </source>
</evidence>
<organism evidence="1 2">
    <name type="scientific">Peribacillus asahii</name>
    <dbReference type="NCBI Taxonomy" id="228899"/>
    <lineage>
        <taxon>Bacteria</taxon>
        <taxon>Bacillati</taxon>
        <taxon>Bacillota</taxon>
        <taxon>Bacilli</taxon>
        <taxon>Bacillales</taxon>
        <taxon>Bacillaceae</taxon>
        <taxon>Peribacillus</taxon>
    </lineage>
</organism>
<accession>A0A3T0KPU0</accession>
<gene>
    <name evidence="1" type="ORF">BAOM_1651</name>
</gene>